<reference evidence="5" key="1">
    <citation type="journal article" date="2013" name="Syst. Appl. Microbiol.">
        <title>New insights into the archaeal diversity of a hypersaline microbial mat obtained by a metagenomic approach.</title>
        <authorList>
            <person name="Lopez-Lopez A."/>
            <person name="Richter M."/>
            <person name="Pena A."/>
            <person name="Tamames J."/>
            <person name="Rossello-Mora R."/>
        </authorList>
    </citation>
    <scope>NUCLEOTIDE SEQUENCE</scope>
</reference>
<proteinExistence type="inferred from homology"/>
<feature type="domain" description="Pterin-binding" evidence="4">
    <location>
        <begin position="1"/>
        <end position="246"/>
    </location>
</feature>
<dbReference type="InterPro" id="IPR050554">
    <property type="entry name" value="Met_Synthase/Corrinoid"/>
</dbReference>
<dbReference type="GO" id="GO:0008705">
    <property type="term" value="F:methionine synthase activity"/>
    <property type="evidence" value="ECO:0007669"/>
    <property type="project" value="TreeGrafter"/>
</dbReference>
<evidence type="ECO:0000313" key="5">
    <source>
        <dbReference type="EMBL" id="AGF92857.1"/>
    </source>
</evidence>
<dbReference type="PANTHER" id="PTHR45833">
    <property type="entry name" value="METHIONINE SYNTHASE"/>
    <property type="match status" value="1"/>
</dbReference>
<dbReference type="EMBL" id="JX684074">
    <property type="protein sequence ID" value="AGF92857.1"/>
    <property type="molecule type" value="Genomic_DNA"/>
</dbReference>
<dbReference type="NCBIfam" id="NF005719">
    <property type="entry name" value="PRK07535.1"/>
    <property type="match status" value="1"/>
</dbReference>
<dbReference type="GO" id="GO:0032259">
    <property type="term" value="P:methylation"/>
    <property type="evidence" value="ECO:0007669"/>
    <property type="project" value="UniProtKB-KW"/>
</dbReference>
<evidence type="ECO:0000259" key="4">
    <source>
        <dbReference type="PROSITE" id="PS50972"/>
    </source>
</evidence>
<name>M1Q0U4_9ZZZZ</name>
<keyword evidence="3 5" id="KW-0808">Transferase</keyword>
<comment type="similarity">
    <text evidence="1">Belongs to the vitamin-B12 dependent methionine synthase family.</text>
</comment>
<keyword evidence="2 5" id="KW-0489">Methyltransferase</keyword>
<dbReference type="AlphaFoldDB" id="M1Q0U4"/>
<dbReference type="SUPFAM" id="SSF51717">
    <property type="entry name" value="Dihydropteroate synthetase-like"/>
    <property type="match status" value="1"/>
</dbReference>
<accession>M1Q0U4</accession>
<dbReference type="GO" id="GO:0042558">
    <property type="term" value="P:pteridine-containing compound metabolic process"/>
    <property type="evidence" value="ECO:0007669"/>
    <property type="project" value="InterPro"/>
</dbReference>
<dbReference type="InterPro" id="IPR011005">
    <property type="entry name" value="Dihydropteroate_synth-like_sf"/>
</dbReference>
<dbReference type="PROSITE" id="PS50972">
    <property type="entry name" value="PTERIN_BINDING"/>
    <property type="match status" value="1"/>
</dbReference>
<evidence type="ECO:0000256" key="1">
    <source>
        <dbReference type="ARBA" id="ARBA00010398"/>
    </source>
</evidence>
<evidence type="ECO:0000256" key="2">
    <source>
        <dbReference type="ARBA" id="ARBA00022603"/>
    </source>
</evidence>
<dbReference type="InterPro" id="IPR000489">
    <property type="entry name" value="Pterin-binding_dom"/>
</dbReference>
<dbReference type="Gene3D" id="3.20.20.20">
    <property type="entry name" value="Dihydropteroate synthase-like"/>
    <property type="match status" value="1"/>
</dbReference>
<protein>
    <submittedName>
        <fullName evidence="5">Methyltetrahydrofolate:corrinoid/iron-sulfur protein methyltransferase</fullName>
    </submittedName>
</protein>
<evidence type="ECO:0000256" key="3">
    <source>
        <dbReference type="ARBA" id="ARBA00022679"/>
    </source>
</evidence>
<gene>
    <name evidence="5" type="ORF">FLSS-2_0018</name>
</gene>
<organism evidence="5">
    <name type="scientific">uncultured organism</name>
    <dbReference type="NCBI Taxonomy" id="155900"/>
    <lineage>
        <taxon>unclassified sequences</taxon>
        <taxon>environmental samples</taxon>
    </lineage>
</organism>
<dbReference type="Pfam" id="PF00809">
    <property type="entry name" value="Pterin_bind"/>
    <property type="match status" value="1"/>
</dbReference>
<sequence length="261" mass="28375">MILIAERINTGFSEVKNALENRDPAVIKELARKQTDAGADYLDISLGAASKDPEDMVWLVEAVQDEVDTGLCIDAQKREIVEPALQACEGDALINSTTAQEEKMEELIPLAADYGASIIGVTSDEDGSPQDVAGRLQLASTIFRRADSAGLEPDDLFIDPVAMPLKYMQEQASNLLEAISQLKNLSDPRPHLSLGLSNMSSEASERSLINRTFLVMAMASGLDAAICDVLDEKLINSVATAEMVLNNEIYSDSFVETYRMD</sequence>